<dbReference type="Proteomes" id="UP000003208">
    <property type="component" value="Unassembled WGS sequence"/>
</dbReference>
<evidence type="ECO:0000313" key="2">
    <source>
        <dbReference type="EMBL" id="EHJ02858.1"/>
    </source>
</evidence>
<keyword evidence="3" id="KW-1185">Reference proteome</keyword>
<protein>
    <submittedName>
        <fullName evidence="2">Uncharacterized protein</fullName>
    </submittedName>
</protein>
<proteinExistence type="predicted"/>
<evidence type="ECO:0000256" key="1">
    <source>
        <dbReference type="SAM" id="MobiDB-lite"/>
    </source>
</evidence>
<organism evidence="2 3">
    <name type="scientific">Marinobacter manganoxydans MnI7-9</name>
    <dbReference type="NCBI Taxonomy" id="1094979"/>
    <lineage>
        <taxon>Bacteria</taxon>
        <taxon>Pseudomonadati</taxon>
        <taxon>Pseudomonadota</taxon>
        <taxon>Gammaproteobacteria</taxon>
        <taxon>Pseudomonadales</taxon>
        <taxon>Marinobacteraceae</taxon>
        <taxon>Marinobacter</taxon>
    </lineage>
</organism>
<accession>G6YYQ5</accession>
<gene>
    <name evidence="2" type="ORF">KYE_21149</name>
</gene>
<sequence>MCSEGFAEFDEGFDEFSERNGKYGEARQPEMPPLIKRNG</sequence>
<feature type="region of interest" description="Disordered" evidence="1">
    <location>
        <begin position="17"/>
        <end position="39"/>
    </location>
</feature>
<evidence type="ECO:0000313" key="3">
    <source>
        <dbReference type="Proteomes" id="UP000003208"/>
    </source>
</evidence>
<dbReference type="EMBL" id="AGTR01000085">
    <property type="protein sequence ID" value="EHJ02858.1"/>
    <property type="molecule type" value="Genomic_DNA"/>
</dbReference>
<dbReference type="AlphaFoldDB" id="G6YYQ5"/>
<feature type="compositionally biased region" description="Basic and acidic residues" evidence="1">
    <location>
        <begin position="17"/>
        <end position="28"/>
    </location>
</feature>
<reference evidence="2 3" key="1">
    <citation type="journal article" date="2012" name="J. Bacteriol.">
        <title>Genome sequence of deep-sea manganese-oxidizing bacterium Marinobacter manganoxydans MnI7-9.</title>
        <authorList>
            <person name="Wang H."/>
            <person name="Li H."/>
            <person name="Shao Z."/>
            <person name="Liao S."/>
            <person name="Johnstone L."/>
            <person name="Rensing C."/>
            <person name="Wang G."/>
        </authorList>
    </citation>
    <scope>NUCLEOTIDE SEQUENCE [LARGE SCALE GENOMIC DNA]</scope>
    <source>
        <strain evidence="2 3">MnI7-9</strain>
    </source>
</reference>
<name>G6YYQ5_9GAMM</name>
<dbReference type="PATRIC" id="fig|1094979.3.peg.4115"/>